<protein>
    <submittedName>
        <fullName evidence="1">Uncharacterized protein</fullName>
    </submittedName>
</protein>
<evidence type="ECO:0000313" key="2">
    <source>
        <dbReference type="Proteomes" id="UP000709295"/>
    </source>
</evidence>
<evidence type="ECO:0000313" key="1">
    <source>
        <dbReference type="EMBL" id="KAG6944707.1"/>
    </source>
</evidence>
<gene>
    <name evidence="1" type="ORF">JG688_00016945</name>
</gene>
<dbReference type="Proteomes" id="UP000709295">
    <property type="component" value="Unassembled WGS sequence"/>
</dbReference>
<comment type="caution">
    <text evidence="1">The sequence shown here is derived from an EMBL/GenBank/DDBJ whole genome shotgun (WGS) entry which is preliminary data.</text>
</comment>
<keyword evidence="2" id="KW-1185">Reference proteome</keyword>
<sequence>MYRDQYMKSSLKSVTAPRRSFIRPELIVEPSVPSYPVDNLPFVPKSTDCLARRVAWVFAPFDHPHNITYVLCHLDAPIFCSHTADPITTGRAIIPDLTLTSAEHVPDWQGRFFWVPGSPCQPAAAVSAGGGEDGSSALGLYRQATHLHQTMKRRIVGFPHRSARWLTPLVASRPTEASPLVSLPSAVPRQAPEGTPDHSFSVVVISHAFMSSFF</sequence>
<proteinExistence type="predicted"/>
<reference evidence="1" key="1">
    <citation type="submission" date="2021-01" db="EMBL/GenBank/DDBJ databases">
        <title>Phytophthora aleatoria, a newly-described species from Pinus radiata is distinct from Phytophthora cactorum isolates based on comparative genomics.</title>
        <authorList>
            <person name="Mcdougal R."/>
            <person name="Panda P."/>
            <person name="Williams N."/>
            <person name="Studholme D.J."/>
        </authorList>
    </citation>
    <scope>NUCLEOTIDE SEQUENCE</scope>
    <source>
        <strain evidence="1">NZFS 4037</strain>
    </source>
</reference>
<organism evidence="1 2">
    <name type="scientific">Phytophthora aleatoria</name>
    <dbReference type="NCBI Taxonomy" id="2496075"/>
    <lineage>
        <taxon>Eukaryota</taxon>
        <taxon>Sar</taxon>
        <taxon>Stramenopiles</taxon>
        <taxon>Oomycota</taxon>
        <taxon>Peronosporomycetes</taxon>
        <taxon>Peronosporales</taxon>
        <taxon>Peronosporaceae</taxon>
        <taxon>Phytophthora</taxon>
    </lineage>
</organism>
<dbReference type="AlphaFoldDB" id="A0A8J5MC34"/>
<name>A0A8J5MC34_9STRA</name>
<accession>A0A8J5MC34</accession>
<dbReference type="EMBL" id="JAENGY010002295">
    <property type="protein sequence ID" value="KAG6944707.1"/>
    <property type="molecule type" value="Genomic_DNA"/>
</dbReference>